<dbReference type="Proteomes" id="UP001499990">
    <property type="component" value="Unassembled WGS sequence"/>
</dbReference>
<keyword evidence="6" id="KW-1185">Reference proteome</keyword>
<protein>
    <submittedName>
        <fullName evidence="5">Nucleotide sugar dehydrogenase</fullName>
    </submittedName>
</protein>
<dbReference type="InterPro" id="IPR028359">
    <property type="entry name" value="UDP_ManNAc/GlcNAc_DH"/>
</dbReference>
<dbReference type="Gene3D" id="3.40.50.720">
    <property type="entry name" value="NAD(P)-binding Rossmann-like Domain"/>
    <property type="match status" value="2"/>
</dbReference>
<dbReference type="InterPro" id="IPR017476">
    <property type="entry name" value="UDP-Glc/GDP-Man"/>
</dbReference>
<evidence type="ECO:0000313" key="6">
    <source>
        <dbReference type="Proteomes" id="UP001499990"/>
    </source>
</evidence>
<dbReference type="Pfam" id="PF00984">
    <property type="entry name" value="UDPG_MGDP_dh"/>
    <property type="match status" value="1"/>
</dbReference>
<evidence type="ECO:0000259" key="4">
    <source>
        <dbReference type="SMART" id="SM00984"/>
    </source>
</evidence>
<dbReference type="Pfam" id="PF03720">
    <property type="entry name" value="UDPG_MGDP_dh_C"/>
    <property type="match status" value="1"/>
</dbReference>
<reference evidence="6" key="1">
    <citation type="journal article" date="2019" name="Int. J. Syst. Evol. Microbiol.">
        <title>The Global Catalogue of Microorganisms (GCM) 10K type strain sequencing project: providing services to taxonomists for standard genome sequencing and annotation.</title>
        <authorList>
            <consortium name="The Broad Institute Genomics Platform"/>
            <consortium name="The Broad Institute Genome Sequencing Center for Infectious Disease"/>
            <person name="Wu L."/>
            <person name="Ma J."/>
        </authorList>
    </citation>
    <scope>NUCLEOTIDE SEQUENCE [LARGE SCALE GENOMIC DNA]</scope>
    <source>
        <strain evidence="6">JCM 9651</strain>
    </source>
</reference>
<dbReference type="SUPFAM" id="SSF48179">
    <property type="entry name" value="6-phosphogluconate dehydrogenase C-terminal domain-like"/>
    <property type="match status" value="1"/>
</dbReference>
<dbReference type="SUPFAM" id="SSF52413">
    <property type="entry name" value="UDP-glucose/GDP-mannose dehydrogenase C-terminal domain"/>
    <property type="match status" value="1"/>
</dbReference>
<evidence type="ECO:0000256" key="3">
    <source>
        <dbReference type="PIRNR" id="PIRNR000124"/>
    </source>
</evidence>
<accession>A0ABP6SLG4</accession>
<dbReference type="InterPro" id="IPR036220">
    <property type="entry name" value="UDP-Glc/GDP-Man_DH_C_sf"/>
</dbReference>
<feature type="domain" description="UDP-glucose/GDP-mannose dehydrogenase C-terminal" evidence="4">
    <location>
        <begin position="328"/>
        <end position="426"/>
    </location>
</feature>
<gene>
    <name evidence="5" type="ORF">GCM10020367_63070</name>
</gene>
<dbReference type="InterPro" id="IPR014027">
    <property type="entry name" value="UDP-Glc/GDP-Man_DH_C"/>
</dbReference>
<organism evidence="5 6">
    <name type="scientific">Streptomyces sannanensis</name>
    <dbReference type="NCBI Taxonomy" id="285536"/>
    <lineage>
        <taxon>Bacteria</taxon>
        <taxon>Bacillati</taxon>
        <taxon>Actinomycetota</taxon>
        <taxon>Actinomycetes</taxon>
        <taxon>Kitasatosporales</taxon>
        <taxon>Streptomycetaceae</taxon>
        <taxon>Streptomyces</taxon>
    </lineage>
</organism>
<dbReference type="InterPro" id="IPR036291">
    <property type="entry name" value="NAD(P)-bd_dom_sf"/>
</dbReference>
<dbReference type="InterPro" id="IPR001732">
    <property type="entry name" value="UDP-Glc/GDP-Man_DH_N"/>
</dbReference>
<dbReference type="RefSeq" id="WP_345044026.1">
    <property type="nucleotide sequence ID" value="NZ_BAAAYL010000001.1"/>
</dbReference>
<sequence length="458" mass="49140">MTLPTEKTADLPPASGASAAGLTAKATHRAVLANGQQQACVWGLGYIGWSTVEALRAEQVRTLGYDISIDRVNELTSFQQPGTLQVTDDRRRALGSDIAVHFIAVPTERQAEPFTTALVDVFTSIVEATVARPGDQIPPLVVIESTLTPGTVERLLLPLITEAGLIPDVDLLLALAPRRDWFLAEGYGLRDLDRIYGGIGPASAAAADGVLSLMCDTLHQAASHVEGELVKCVENAYRHLEITLANQLTLGYPHVDMVEVLRLAGTKWNIGTFHPSFGTGGYCIPLSSRYLLQGAPRPEELSLLTQTVETDMRMRSLVAGAVAGGPVLILGVAYKGGIKVATLSPTIRIVEELRASGVPFSVHDPMYTEQEIEALLGAGAATTGLGTAVAEAACVLIVPDHPEFLEPRYLDLLKAERRSPLLILDNHGVLAEQSWPDHVVYRRAGGPDWLDREALGHP</sequence>
<dbReference type="InterPro" id="IPR008927">
    <property type="entry name" value="6-PGluconate_DH-like_C_sf"/>
</dbReference>
<comment type="caution">
    <text evidence="5">The sequence shown here is derived from an EMBL/GenBank/DDBJ whole genome shotgun (WGS) entry which is preliminary data.</text>
</comment>
<dbReference type="SUPFAM" id="SSF51735">
    <property type="entry name" value="NAD(P)-binding Rossmann-fold domains"/>
    <property type="match status" value="1"/>
</dbReference>
<proteinExistence type="inferred from homology"/>
<keyword evidence="1" id="KW-0560">Oxidoreductase</keyword>
<evidence type="ECO:0000256" key="1">
    <source>
        <dbReference type="ARBA" id="ARBA00023002"/>
    </source>
</evidence>
<name>A0ABP6SLG4_9ACTN</name>
<dbReference type="PIRSF" id="PIRSF500136">
    <property type="entry name" value="UDP_ManNAc_DH"/>
    <property type="match status" value="1"/>
</dbReference>
<dbReference type="PANTHER" id="PTHR43491:SF1">
    <property type="entry name" value="UDP-N-ACETYL-D-MANNOSAMINE DEHYDROGENASE"/>
    <property type="match status" value="1"/>
</dbReference>
<evidence type="ECO:0000256" key="2">
    <source>
        <dbReference type="ARBA" id="ARBA00023027"/>
    </source>
</evidence>
<dbReference type="PANTHER" id="PTHR43491">
    <property type="entry name" value="UDP-N-ACETYL-D-MANNOSAMINE DEHYDROGENASE"/>
    <property type="match status" value="1"/>
</dbReference>
<dbReference type="Pfam" id="PF03721">
    <property type="entry name" value="UDPG_MGDP_dh_N"/>
    <property type="match status" value="1"/>
</dbReference>
<dbReference type="InterPro" id="IPR014026">
    <property type="entry name" value="UDP-Glc/GDP-Man_DH_dimer"/>
</dbReference>
<comment type="similarity">
    <text evidence="3">Belongs to the UDP-glucose/GDP-mannose dehydrogenase family.</text>
</comment>
<dbReference type="EMBL" id="BAAAYL010000001">
    <property type="protein sequence ID" value="GAA3379457.1"/>
    <property type="molecule type" value="Genomic_DNA"/>
</dbReference>
<dbReference type="SMART" id="SM00984">
    <property type="entry name" value="UDPG_MGDP_dh_C"/>
    <property type="match status" value="1"/>
</dbReference>
<evidence type="ECO:0000313" key="5">
    <source>
        <dbReference type="EMBL" id="GAA3379457.1"/>
    </source>
</evidence>
<keyword evidence="2" id="KW-0520">NAD</keyword>
<dbReference type="PIRSF" id="PIRSF000124">
    <property type="entry name" value="UDPglc_GDPman_dh"/>
    <property type="match status" value="1"/>
</dbReference>